<dbReference type="SUPFAM" id="SSF52172">
    <property type="entry name" value="CheY-like"/>
    <property type="match status" value="3"/>
</dbReference>
<organism evidence="8 9">
    <name type="scientific">Sphingomonas canadensis</name>
    <dbReference type="NCBI Taxonomy" id="1219257"/>
    <lineage>
        <taxon>Bacteria</taxon>
        <taxon>Pseudomonadati</taxon>
        <taxon>Pseudomonadota</taxon>
        <taxon>Alphaproteobacteria</taxon>
        <taxon>Sphingomonadales</taxon>
        <taxon>Sphingomonadaceae</taxon>
        <taxon>Sphingomonas</taxon>
    </lineage>
</organism>
<dbReference type="EMBL" id="JBHTJG010000001">
    <property type="protein sequence ID" value="MFD0945358.1"/>
    <property type="molecule type" value="Genomic_DNA"/>
</dbReference>
<feature type="domain" description="Response regulatory" evidence="7">
    <location>
        <begin position="270"/>
        <end position="386"/>
    </location>
</feature>
<dbReference type="InterPro" id="IPR036890">
    <property type="entry name" value="HATPase_C_sf"/>
</dbReference>
<evidence type="ECO:0000259" key="6">
    <source>
        <dbReference type="PROSITE" id="PS50109"/>
    </source>
</evidence>
<protein>
    <recommendedName>
        <fullName evidence="2">histidine kinase</fullName>
        <ecNumber evidence="2">2.7.13.3</ecNumber>
    </recommendedName>
</protein>
<dbReference type="PROSITE" id="PS50109">
    <property type="entry name" value="HIS_KIN"/>
    <property type="match status" value="1"/>
</dbReference>
<evidence type="ECO:0000256" key="1">
    <source>
        <dbReference type="ARBA" id="ARBA00000085"/>
    </source>
</evidence>
<dbReference type="InterPro" id="IPR011006">
    <property type="entry name" value="CheY-like_superfamily"/>
</dbReference>
<gene>
    <name evidence="8" type="ORF">ACFQ1E_03290</name>
</gene>
<dbReference type="SUPFAM" id="SSF55874">
    <property type="entry name" value="ATPase domain of HSP90 chaperone/DNA topoisomerase II/histidine kinase"/>
    <property type="match status" value="1"/>
</dbReference>
<dbReference type="Pfam" id="PF00072">
    <property type="entry name" value="Response_reg"/>
    <property type="match status" value="3"/>
</dbReference>
<evidence type="ECO:0000259" key="7">
    <source>
        <dbReference type="PROSITE" id="PS50110"/>
    </source>
</evidence>
<feature type="modified residue" description="4-aspartylphosphate" evidence="4">
    <location>
        <position position="182"/>
    </location>
</feature>
<dbReference type="Proteomes" id="UP001596977">
    <property type="component" value="Unassembled WGS sequence"/>
</dbReference>
<keyword evidence="3 4" id="KW-0597">Phosphoprotein</keyword>
<feature type="domain" description="Response regulatory" evidence="7">
    <location>
        <begin position="4"/>
        <end position="120"/>
    </location>
</feature>
<dbReference type="RefSeq" id="WP_264942398.1">
    <property type="nucleotide sequence ID" value="NZ_JAPDRA010000001.1"/>
</dbReference>
<dbReference type="SUPFAM" id="SSF47384">
    <property type="entry name" value="Homodimeric domain of signal transducing histidine kinase"/>
    <property type="match status" value="1"/>
</dbReference>
<evidence type="ECO:0000313" key="9">
    <source>
        <dbReference type="Proteomes" id="UP001596977"/>
    </source>
</evidence>
<feature type="modified residue" description="4-aspartylphosphate" evidence="4">
    <location>
        <position position="53"/>
    </location>
</feature>
<dbReference type="SMART" id="SM00387">
    <property type="entry name" value="HATPase_c"/>
    <property type="match status" value="1"/>
</dbReference>
<evidence type="ECO:0000313" key="8">
    <source>
        <dbReference type="EMBL" id="MFD0945358.1"/>
    </source>
</evidence>
<reference evidence="9" key="1">
    <citation type="journal article" date="2019" name="Int. J. Syst. Evol. Microbiol.">
        <title>The Global Catalogue of Microorganisms (GCM) 10K type strain sequencing project: providing services to taxonomists for standard genome sequencing and annotation.</title>
        <authorList>
            <consortium name="The Broad Institute Genomics Platform"/>
            <consortium name="The Broad Institute Genome Sequencing Center for Infectious Disease"/>
            <person name="Wu L."/>
            <person name="Ma J."/>
        </authorList>
    </citation>
    <scope>NUCLEOTIDE SEQUENCE [LARGE SCALE GENOMIC DNA]</scope>
    <source>
        <strain evidence="9">CCUG 62982</strain>
    </source>
</reference>
<name>A0ABW3H1N3_9SPHN</name>
<evidence type="ECO:0000256" key="5">
    <source>
        <dbReference type="SAM" id="Coils"/>
    </source>
</evidence>
<dbReference type="Pfam" id="PF02518">
    <property type="entry name" value="HATPase_c"/>
    <property type="match status" value="1"/>
</dbReference>
<dbReference type="EC" id="2.7.13.3" evidence="2"/>
<dbReference type="InterPro" id="IPR003661">
    <property type="entry name" value="HisK_dim/P_dom"/>
</dbReference>
<dbReference type="SMART" id="SM00388">
    <property type="entry name" value="HisKA"/>
    <property type="match status" value="1"/>
</dbReference>
<dbReference type="InterPro" id="IPR036097">
    <property type="entry name" value="HisK_dim/P_sf"/>
</dbReference>
<evidence type="ECO:0000256" key="4">
    <source>
        <dbReference type="PROSITE-ProRule" id="PRU00169"/>
    </source>
</evidence>
<proteinExistence type="predicted"/>
<evidence type="ECO:0000256" key="2">
    <source>
        <dbReference type="ARBA" id="ARBA00012438"/>
    </source>
</evidence>
<dbReference type="Gene3D" id="3.30.565.10">
    <property type="entry name" value="Histidine kinase-like ATPase, C-terminal domain"/>
    <property type="match status" value="1"/>
</dbReference>
<comment type="caution">
    <text evidence="8">The sequence shown here is derived from an EMBL/GenBank/DDBJ whole genome shotgun (WGS) entry which is preliminary data.</text>
</comment>
<dbReference type="InterPro" id="IPR003594">
    <property type="entry name" value="HATPase_dom"/>
</dbReference>
<sequence length="676" mass="73338">MTRQVLIVDDSLTVRMGLADALEAAGIASTACATLAEARAALARDPFAVAILDVLLPDGDGIALLAEIRADPAREGMRVMLLSSEAEVKDRLRGLRTGADEYVGKPYDTSYVVARVGEFLQQAAPAAAAEAQTVLVIDDSPTFRARLGEALVEAGYSVRLAASGEEGLRLAAAAPPSAVIVDGVMPGFDGPAVLRRIRMDAALRHLPCILLTATTDPGAEVRALDAGADAFVRKDEDFALLLARLGAVIRSVDGPRVGEEEARSLMGPQRILTVDDSETYLQQLGADLRAEGFDVVFARSGEEALELLAAQPVDCILLDLVMPGIGGHEACRRIKATPILQRIPVIMLTALKDRESMVRGLDAGADDYVDKAADFEVLRSRVRAQLRRKQFEDQNRVIRERLAQKELEAIEARAAREMAAMQAVLEERRRNEREMAKLQAELAHVSRWNAMGMIAGTIAHELNQPLTAATNFLHALDRVLARAEHPEAASASEMVGHTAAQLRQAGAIIGNLREFIERRETGRTIEDLNRVVQEAIALGAFNAAQTDAEIEVRFEQALPPVLINKVEIQQVLVNLFRNAFDAMRGAHRRVLTVATAAEDGDFATVAISDTGPGIPPQVMRRLFQPFTTTKAQGMGLGLKISQSIIEAHQGKIWITPNRAEGVTFRFRLPAVEMPDR</sequence>
<dbReference type="CDD" id="cd00082">
    <property type="entry name" value="HisKA"/>
    <property type="match status" value="1"/>
</dbReference>
<dbReference type="SMART" id="SM00448">
    <property type="entry name" value="REC"/>
    <property type="match status" value="3"/>
</dbReference>
<dbReference type="Gene3D" id="3.40.50.2300">
    <property type="match status" value="3"/>
</dbReference>
<dbReference type="InterPro" id="IPR004358">
    <property type="entry name" value="Sig_transdc_His_kin-like_C"/>
</dbReference>
<comment type="catalytic activity">
    <reaction evidence="1">
        <text>ATP + protein L-histidine = ADP + protein N-phospho-L-histidine.</text>
        <dbReference type="EC" id="2.7.13.3"/>
    </reaction>
</comment>
<keyword evidence="5" id="KW-0175">Coiled coil</keyword>
<keyword evidence="9" id="KW-1185">Reference proteome</keyword>
<evidence type="ECO:0000256" key="3">
    <source>
        <dbReference type="ARBA" id="ARBA00022553"/>
    </source>
</evidence>
<feature type="domain" description="Histidine kinase" evidence="6">
    <location>
        <begin position="457"/>
        <end position="672"/>
    </location>
</feature>
<feature type="coiled-coil region" evidence="5">
    <location>
        <begin position="388"/>
        <end position="441"/>
    </location>
</feature>
<feature type="domain" description="Response regulatory" evidence="7">
    <location>
        <begin position="133"/>
        <end position="249"/>
    </location>
</feature>
<dbReference type="InterPro" id="IPR001789">
    <property type="entry name" value="Sig_transdc_resp-reg_receiver"/>
</dbReference>
<feature type="modified residue" description="4-aspartylphosphate" evidence="4">
    <location>
        <position position="319"/>
    </location>
</feature>
<accession>A0ABW3H1N3</accession>
<dbReference type="PANTHER" id="PTHR43547">
    <property type="entry name" value="TWO-COMPONENT HISTIDINE KINASE"/>
    <property type="match status" value="1"/>
</dbReference>
<dbReference type="PANTHER" id="PTHR43547:SF2">
    <property type="entry name" value="HYBRID SIGNAL TRANSDUCTION HISTIDINE KINASE C"/>
    <property type="match status" value="1"/>
</dbReference>
<dbReference type="PRINTS" id="PR00344">
    <property type="entry name" value="BCTRLSENSOR"/>
</dbReference>
<dbReference type="InterPro" id="IPR005467">
    <property type="entry name" value="His_kinase_dom"/>
</dbReference>
<dbReference type="Gene3D" id="1.10.287.130">
    <property type="match status" value="1"/>
</dbReference>
<dbReference type="PROSITE" id="PS50110">
    <property type="entry name" value="RESPONSE_REGULATORY"/>
    <property type="match status" value="3"/>
</dbReference>